<dbReference type="EMBL" id="BQNB010018502">
    <property type="protein sequence ID" value="GJT75115.1"/>
    <property type="molecule type" value="Genomic_DNA"/>
</dbReference>
<proteinExistence type="predicted"/>
<reference evidence="1" key="2">
    <citation type="submission" date="2022-01" db="EMBL/GenBank/DDBJ databases">
        <authorList>
            <person name="Yamashiro T."/>
            <person name="Shiraishi A."/>
            <person name="Satake H."/>
            <person name="Nakayama K."/>
        </authorList>
    </citation>
    <scope>NUCLEOTIDE SEQUENCE</scope>
</reference>
<accession>A0ABQ5GHW6</accession>
<gene>
    <name evidence="1" type="ORF">Tco_1041840</name>
</gene>
<name>A0ABQ5GHW6_9ASTR</name>
<keyword evidence="2" id="KW-1185">Reference proteome</keyword>
<reference evidence="1" key="1">
    <citation type="journal article" date="2022" name="Int. J. Mol. Sci.">
        <title>Draft Genome of Tanacetum Coccineum: Genomic Comparison of Closely Related Tanacetum-Family Plants.</title>
        <authorList>
            <person name="Yamashiro T."/>
            <person name="Shiraishi A."/>
            <person name="Nakayama K."/>
            <person name="Satake H."/>
        </authorList>
    </citation>
    <scope>NUCLEOTIDE SEQUENCE</scope>
</reference>
<organism evidence="1 2">
    <name type="scientific">Tanacetum coccineum</name>
    <dbReference type="NCBI Taxonomy" id="301880"/>
    <lineage>
        <taxon>Eukaryota</taxon>
        <taxon>Viridiplantae</taxon>
        <taxon>Streptophyta</taxon>
        <taxon>Embryophyta</taxon>
        <taxon>Tracheophyta</taxon>
        <taxon>Spermatophyta</taxon>
        <taxon>Magnoliopsida</taxon>
        <taxon>eudicotyledons</taxon>
        <taxon>Gunneridae</taxon>
        <taxon>Pentapetalae</taxon>
        <taxon>asterids</taxon>
        <taxon>campanulids</taxon>
        <taxon>Asterales</taxon>
        <taxon>Asteraceae</taxon>
        <taxon>Asteroideae</taxon>
        <taxon>Anthemideae</taxon>
        <taxon>Anthemidinae</taxon>
        <taxon>Tanacetum</taxon>
    </lineage>
</organism>
<sequence length="162" mass="16778">MSSSVIPISADSTDESVGSSTFLFVLSDSDSDSKATIVPVVLLIDPEAEATVVASLAGVLDLVIHYDSEFNPSEDPPSFDHAPVLQAIAPISPNDHLGPDSEAIVLSRPLSSSSIVPTPSIQIATTPSVVPTPSIKVTVAPLTVPTLLVHIYLTPLAETTPT</sequence>
<protein>
    <submittedName>
        <fullName evidence="1">Uncharacterized protein</fullName>
    </submittedName>
</protein>
<evidence type="ECO:0000313" key="2">
    <source>
        <dbReference type="Proteomes" id="UP001151760"/>
    </source>
</evidence>
<evidence type="ECO:0000313" key="1">
    <source>
        <dbReference type="EMBL" id="GJT75115.1"/>
    </source>
</evidence>
<comment type="caution">
    <text evidence="1">The sequence shown here is derived from an EMBL/GenBank/DDBJ whole genome shotgun (WGS) entry which is preliminary data.</text>
</comment>
<dbReference type="Proteomes" id="UP001151760">
    <property type="component" value="Unassembled WGS sequence"/>
</dbReference>